<sequence>MSVQAFVNFNGNCREAVKFYAEAFGVEEPKIMTFGEMPPDADFPLDDYTRELVMYTDLKIFGGIVMFSDALPGRDATIGDNISLVLTGTDEEALTRAFNNLKVGGKVEMDLQETFWSKVYGYLVDKYGVGWQVSLAEEK</sequence>
<accession>A0A7X5HV62</accession>
<dbReference type="PANTHER" id="PTHR33990:SF1">
    <property type="entry name" value="PROTEIN YJDN"/>
    <property type="match status" value="1"/>
</dbReference>
<name>A0A7X5HV62_9FIRM</name>
<evidence type="ECO:0000259" key="1">
    <source>
        <dbReference type="Pfam" id="PF06983"/>
    </source>
</evidence>
<dbReference type="RefSeq" id="WP_162369969.1">
    <property type="nucleotide sequence ID" value="NZ_JAAEEH010000012.1"/>
</dbReference>
<organism evidence="2 3">
    <name type="scientific">Anaerotalea alkaliphila</name>
    <dbReference type="NCBI Taxonomy" id="2662126"/>
    <lineage>
        <taxon>Bacteria</taxon>
        <taxon>Bacillati</taxon>
        <taxon>Bacillota</taxon>
        <taxon>Clostridia</taxon>
        <taxon>Eubacteriales</taxon>
        <taxon>Anaerotalea</taxon>
    </lineage>
</organism>
<protein>
    <submittedName>
        <fullName evidence="2">VOC family protein</fullName>
    </submittedName>
</protein>
<dbReference type="InterPro" id="IPR029068">
    <property type="entry name" value="Glyas_Bleomycin-R_OHBP_Dase"/>
</dbReference>
<dbReference type="SUPFAM" id="SSF54593">
    <property type="entry name" value="Glyoxalase/Bleomycin resistance protein/Dihydroxybiphenyl dioxygenase"/>
    <property type="match status" value="1"/>
</dbReference>
<evidence type="ECO:0000313" key="3">
    <source>
        <dbReference type="Proteomes" id="UP000461585"/>
    </source>
</evidence>
<proteinExistence type="predicted"/>
<reference evidence="2 3" key="1">
    <citation type="submission" date="2020-01" db="EMBL/GenBank/DDBJ databases">
        <title>Anaeroalcalibacter tamaniensis gen. nov., sp. nov., moderately halophilic strictly anaerobic fermenter bacterium from mud volcano of Taman peninsula.</title>
        <authorList>
            <person name="Frolova A."/>
            <person name="Merkel A.Y."/>
            <person name="Slobodkin A.I."/>
        </authorList>
    </citation>
    <scope>NUCLEOTIDE SEQUENCE [LARGE SCALE GENOMIC DNA]</scope>
    <source>
        <strain evidence="2 3">F-3ap</strain>
    </source>
</reference>
<dbReference type="Proteomes" id="UP000461585">
    <property type="component" value="Unassembled WGS sequence"/>
</dbReference>
<dbReference type="PANTHER" id="PTHR33990">
    <property type="entry name" value="PROTEIN YJDN-RELATED"/>
    <property type="match status" value="1"/>
</dbReference>
<dbReference type="CDD" id="cd06588">
    <property type="entry name" value="PhnB_like"/>
    <property type="match status" value="1"/>
</dbReference>
<dbReference type="EMBL" id="JAAEEH010000012">
    <property type="protein sequence ID" value="NDL67242.1"/>
    <property type="molecule type" value="Genomic_DNA"/>
</dbReference>
<dbReference type="AlphaFoldDB" id="A0A7X5HV62"/>
<feature type="domain" description="PhnB-like" evidence="1">
    <location>
        <begin position="4"/>
        <end position="133"/>
    </location>
</feature>
<dbReference type="Gene3D" id="3.10.180.10">
    <property type="entry name" value="2,3-Dihydroxybiphenyl 1,2-Dioxygenase, domain 1"/>
    <property type="match status" value="1"/>
</dbReference>
<comment type="caution">
    <text evidence="2">The sequence shown here is derived from an EMBL/GenBank/DDBJ whole genome shotgun (WGS) entry which is preliminary data.</text>
</comment>
<dbReference type="Pfam" id="PF06983">
    <property type="entry name" value="3-dmu-9_3-mt"/>
    <property type="match status" value="1"/>
</dbReference>
<keyword evidence="3" id="KW-1185">Reference proteome</keyword>
<dbReference type="InterPro" id="IPR028973">
    <property type="entry name" value="PhnB-like"/>
</dbReference>
<evidence type="ECO:0000313" key="2">
    <source>
        <dbReference type="EMBL" id="NDL67242.1"/>
    </source>
</evidence>
<gene>
    <name evidence="2" type="ORF">GXN74_05765</name>
</gene>